<evidence type="ECO:0000313" key="2">
    <source>
        <dbReference type="EMBL" id="QWB31986.1"/>
    </source>
</evidence>
<gene>
    <name evidence="2" type="ORF">KKI46_17655</name>
</gene>
<keyword evidence="1" id="KW-0645">Protease</keyword>
<dbReference type="InterPro" id="IPR009003">
    <property type="entry name" value="Peptidase_S1_PA"/>
</dbReference>
<dbReference type="EMBL" id="CP075901">
    <property type="protein sequence ID" value="QWB31986.1"/>
    <property type="molecule type" value="Genomic_DNA"/>
</dbReference>
<keyword evidence="1" id="KW-0720">Serine protease</keyword>
<accession>A0ABX8GEZ4</accession>
<keyword evidence="2" id="KW-0614">Plasmid</keyword>
<dbReference type="Proteomes" id="UP000679498">
    <property type="component" value="Plasmid p4"/>
</dbReference>
<evidence type="ECO:0000313" key="3">
    <source>
        <dbReference type="Proteomes" id="UP000679498"/>
    </source>
</evidence>
<protein>
    <submittedName>
        <fullName evidence="2">Trypsin-like peptidase domain-containing protein</fullName>
    </submittedName>
</protein>
<dbReference type="Pfam" id="PF13365">
    <property type="entry name" value="Trypsin_2"/>
    <property type="match status" value="1"/>
</dbReference>
<keyword evidence="1" id="KW-0378">Hydrolase</keyword>
<sequence length="275" mass="30401">MELQKSMSNTIMYTTVQVVTNIGTGTGFFYEYDIEGETQTVPCLITNKHVIEGASSANLLFRTADDDANVIPDGFYEAEVNLKTDVVLLHPDEDVDLCAIPLAPFFLRARQAGHELHYRVLSQSLILYPETAKELNAVEDIIMVGYPIGLSDEVNNLPIIRKGITASHLAYDYNGNKEFLIDAACFPGSSGSPVFLLNEGTFYMNGTVHMGIRFQFLGILYAGPHLTQTGQIVPSVIPTSNEGNTLVEMNMMINLGFVIKAERLLDFEPLIEEII</sequence>
<dbReference type="Gene3D" id="2.40.10.120">
    <property type="match status" value="1"/>
</dbReference>
<proteinExistence type="predicted"/>
<keyword evidence="3" id="KW-1185">Reference proteome</keyword>
<dbReference type="RefSeq" id="WP_214814201.1">
    <property type="nucleotide sequence ID" value="NZ_CP075901.1"/>
</dbReference>
<geneLocation type="plasmid" evidence="2 3">
    <name>p4</name>
</geneLocation>
<dbReference type="GeneID" id="88813533"/>
<reference evidence="2 3" key="1">
    <citation type="submission" date="2021-05" db="EMBL/GenBank/DDBJ databases">
        <title>Biocontrol using Exiguobacterium acetylicum SI17 against litchi downy blight caused by Peronophythora litchii.</title>
        <authorList>
            <person name="Zheng L."/>
        </authorList>
    </citation>
    <scope>NUCLEOTIDE SEQUENCE [LARGE SCALE GENOMIC DNA]</scope>
    <source>
        <strain evidence="2 3">SI17</strain>
        <plasmid evidence="2 3">p4</plasmid>
    </source>
</reference>
<organism evidence="2 3">
    <name type="scientific">Exiguobacterium acetylicum</name>
    <name type="common">Brevibacterium acetylicum</name>
    <dbReference type="NCBI Taxonomy" id="41170"/>
    <lineage>
        <taxon>Bacteria</taxon>
        <taxon>Bacillati</taxon>
        <taxon>Bacillota</taxon>
        <taxon>Bacilli</taxon>
        <taxon>Bacillales</taxon>
        <taxon>Bacillales Family XII. Incertae Sedis</taxon>
        <taxon>Exiguobacterium</taxon>
    </lineage>
</organism>
<dbReference type="SUPFAM" id="SSF50494">
    <property type="entry name" value="Trypsin-like serine proteases"/>
    <property type="match status" value="1"/>
</dbReference>
<evidence type="ECO:0000256" key="1">
    <source>
        <dbReference type="ARBA" id="ARBA00022825"/>
    </source>
</evidence>
<name>A0ABX8GEZ4_EXIAC</name>